<feature type="transmembrane region" description="Helical" evidence="10">
    <location>
        <begin position="32"/>
        <end position="55"/>
    </location>
</feature>
<comment type="similarity">
    <text evidence="10">Belongs to the insect chemoreceptor superfamily. Heteromeric odorant receptor channel (TC 1.A.69) family.</text>
</comment>
<dbReference type="InterPro" id="IPR004117">
    <property type="entry name" value="7tm6_olfct_rcpt"/>
</dbReference>
<dbReference type="AlphaFoldDB" id="A0A8S1C369"/>
<evidence type="ECO:0000256" key="2">
    <source>
        <dbReference type="ARBA" id="ARBA00022475"/>
    </source>
</evidence>
<dbReference type="EMBL" id="CADEPI010000009">
    <property type="protein sequence ID" value="CAB3362435.1"/>
    <property type="molecule type" value="Genomic_DNA"/>
</dbReference>
<dbReference type="PANTHER" id="PTHR21137:SF35">
    <property type="entry name" value="ODORANT RECEPTOR 19A-RELATED"/>
    <property type="match status" value="1"/>
</dbReference>
<evidence type="ECO:0000256" key="1">
    <source>
        <dbReference type="ARBA" id="ARBA00004651"/>
    </source>
</evidence>
<feature type="transmembrane region" description="Helical" evidence="10">
    <location>
        <begin position="296"/>
        <end position="315"/>
    </location>
</feature>
<feature type="transmembrane region" description="Helical" evidence="10">
    <location>
        <begin position="67"/>
        <end position="86"/>
    </location>
</feature>
<dbReference type="OrthoDB" id="6617147at2759"/>
<keyword evidence="3 10" id="KW-0716">Sensory transduction</keyword>
<evidence type="ECO:0000256" key="9">
    <source>
        <dbReference type="ARBA" id="ARBA00023224"/>
    </source>
</evidence>
<evidence type="ECO:0000313" key="11">
    <source>
        <dbReference type="EMBL" id="CAB3362435.1"/>
    </source>
</evidence>
<feature type="transmembrane region" description="Helical" evidence="10">
    <location>
        <begin position="267"/>
        <end position="290"/>
    </location>
</feature>
<feature type="transmembrane region" description="Helical" evidence="10">
    <location>
        <begin position="373"/>
        <end position="391"/>
    </location>
</feature>
<evidence type="ECO:0000256" key="5">
    <source>
        <dbReference type="ARBA" id="ARBA00022725"/>
    </source>
</evidence>
<dbReference type="GO" id="GO:0005549">
    <property type="term" value="F:odorant binding"/>
    <property type="evidence" value="ECO:0007669"/>
    <property type="project" value="InterPro"/>
</dbReference>
<feature type="transmembrane region" description="Helical" evidence="10">
    <location>
        <begin position="195"/>
        <end position="219"/>
    </location>
</feature>
<dbReference type="Proteomes" id="UP000494165">
    <property type="component" value="Unassembled WGS sequence"/>
</dbReference>
<keyword evidence="2" id="KW-1003">Cell membrane</keyword>
<evidence type="ECO:0000256" key="3">
    <source>
        <dbReference type="ARBA" id="ARBA00022606"/>
    </source>
</evidence>
<evidence type="ECO:0000256" key="10">
    <source>
        <dbReference type="RuleBase" id="RU351113"/>
    </source>
</evidence>
<evidence type="ECO:0000256" key="7">
    <source>
        <dbReference type="ARBA" id="ARBA00023136"/>
    </source>
</evidence>
<evidence type="ECO:0000256" key="4">
    <source>
        <dbReference type="ARBA" id="ARBA00022692"/>
    </source>
</evidence>
<comment type="subcellular location">
    <subcellularLocation>
        <location evidence="1 10">Cell membrane</location>
        <topology evidence="1 10">Multi-pass membrane protein</topology>
    </subcellularLocation>
</comment>
<dbReference type="Pfam" id="PF02949">
    <property type="entry name" value="7tm_6"/>
    <property type="match status" value="1"/>
</dbReference>
<gene>
    <name evidence="11" type="ORF">CLODIP_2_CD14361</name>
</gene>
<sequence>MANVGFWESTRPLRKLLTWSGQLRPPLLTKRILLWLATTGSLVLLTVLSTVQLLIEAATQLGSALEILTILVTFLESCLRVAYLSARHREIYYLMAKCQSFPVSCASFANSERMLNQRVKTRSRQVLYFCCGYVFMVLAGYLSLPFIPRGAAETTSDITASIVRKYPLYIPMWTPFGPNALKVSPIYQLVVVWQAWAFIVLVSVFCCADCLLYSFIIFLHEAMQHLSRLSPNQRKTNQKSNLSKDEYKIWIRQHQFILEIATDVENLFSPIILTTFLTNGFVMCVLAYVLVKISDIIGILCLSGHLSCIVAKLYVMARFGQILIDESTRLKSYMTFKTWPEMGRQRDAQIIGIRCSTPMTLTGMKYFDLSVEFFGRVCSVALSYFIVLLQIH</sequence>
<proteinExistence type="inferred from homology"/>
<reference evidence="11 12" key="1">
    <citation type="submission" date="2020-04" db="EMBL/GenBank/DDBJ databases">
        <authorList>
            <person name="Alioto T."/>
            <person name="Alioto T."/>
            <person name="Gomez Garrido J."/>
        </authorList>
    </citation>
    <scope>NUCLEOTIDE SEQUENCE [LARGE SCALE GENOMIC DNA]</scope>
</reference>
<feature type="transmembrane region" description="Helical" evidence="10">
    <location>
        <begin position="126"/>
        <end position="147"/>
    </location>
</feature>
<evidence type="ECO:0000256" key="8">
    <source>
        <dbReference type="ARBA" id="ARBA00023170"/>
    </source>
</evidence>
<comment type="caution">
    <text evidence="11">The sequence shown here is derived from an EMBL/GenBank/DDBJ whole genome shotgun (WGS) entry which is preliminary data.</text>
</comment>
<keyword evidence="6 10" id="KW-1133">Transmembrane helix</keyword>
<keyword evidence="4 10" id="KW-0812">Transmembrane</keyword>
<keyword evidence="7 10" id="KW-0472">Membrane</keyword>
<dbReference type="GO" id="GO:0005886">
    <property type="term" value="C:plasma membrane"/>
    <property type="evidence" value="ECO:0007669"/>
    <property type="project" value="UniProtKB-SubCell"/>
</dbReference>
<organism evidence="11 12">
    <name type="scientific">Cloeon dipterum</name>
    <dbReference type="NCBI Taxonomy" id="197152"/>
    <lineage>
        <taxon>Eukaryota</taxon>
        <taxon>Metazoa</taxon>
        <taxon>Ecdysozoa</taxon>
        <taxon>Arthropoda</taxon>
        <taxon>Hexapoda</taxon>
        <taxon>Insecta</taxon>
        <taxon>Pterygota</taxon>
        <taxon>Palaeoptera</taxon>
        <taxon>Ephemeroptera</taxon>
        <taxon>Pisciforma</taxon>
        <taxon>Baetidae</taxon>
        <taxon>Cloeon</taxon>
    </lineage>
</organism>
<keyword evidence="12" id="KW-1185">Reference proteome</keyword>
<evidence type="ECO:0000313" key="12">
    <source>
        <dbReference type="Proteomes" id="UP000494165"/>
    </source>
</evidence>
<dbReference type="PANTHER" id="PTHR21137">
    <property type="entry name" value="ODORANT RECEPTOR"/>
    <property type="match status" value="1"/>
</dbReference>
<keyword evidence="5 10" id="KW-0552">Olfaction</keyword>
<accession>A0A8S1C369</accession>
<dbReference type="GO" id="GO:0007165">
    <property type="term" value="P:signal transduction"/>
    <property type="evidence" value="ECO:0007669"/>
    <property type="project" value="UniProtKB-KW"/>
</dbReference>
<evidence type="ECO:0000256" key="6">
    <source>
        <dbReference type="ARBA" id="ARBA00022989"/>
    </source>
</evidence>
<keyword evidence="8 10" id="KW-0675">Receptor</keyword>
<name>A0A8S1C369_9INSE</name>
<dbReference type="GO" id="GO:0004984">
    <property type="term" value="F:olfactory receptor activity"/>
    <property type="evidence" value="ECO:0007669"/>
    <property type="project" value="InterPro"/>
</dbReference>
<protein>
    <recommendedName>
        <fullName evidence="10">Odorant receptor</fullName>
    </recommendedName>
</protein>
<keyword evidence="9 10" id="KW-0807">Transducer</keyword>